<feature type="region of interest" description="Disordered" evidence="1">
    <location>
        <begin position="1"/>
        <end position="21"/>
    </location>
</feature>
<dbReference type="EMBL" id="JARUIS010000011">
    <property type="protein sequence ID" value="MDS1003680.1"/>
    <property type="molecule type" value="Genomic_DNA"/>
</dbReference>
<sequence>MPSDDCSDSNEVSKPTEPKRKEIITTEDELKCYALVKDILKNHDVSLDDINYKDTTNYFSIYTRNPSRWIMRLQLDISKKNVMTKLPIDSTIKLAPEFEVEQAPKGIGESRIYINDTDDIKKLEELILQSYLSVN</sequence>
<dbReference type="Proteomes" id="UP001182303">
    <property type="component" value="Unassembled WGS sequence"/>
</dbReference>
<evidence type="ECO:0000256" key="1">
    <source>
        <dbReference type="SAM" id="MobiDB-lite"/>
    </source>
</evidence>
<dbReference type="RefSeq" id="WP_310943598.1">
    <property type="nucleotide sequence ID" value="NZ_JARUIS010000011.1"/>
</dbReference>
<gene>
    <name evidence="2" type="ORF">P9J83_09260</name>
</gene>
<comment type="caution">
    <text evidence="2">The sequence shown here is derived from an EMBL/GenBank/DDBJ whole genome shotgun (WGS) entry which is preliminary data.</text>
</comment>
<dbReference type="AlphaFoldDB" id="A0AAE4FM39"/>
<protein>
    <submittedName>
        <fullName evidence="2">Uncharacterized protein</fullName>
    </submittedName>
</protein>
<organism evidence="2 3">
    <name type="scientific">Clostridium sporogenes</name>
    <dbReference type="NCBI Taxonomy" id="1509"/>
    <lineage>
        <taxon>Bacteria</taxon>
        <taxon>Bacillati</taxon>
        <taxon>Bacillota</taxon>
        <taxon>Clostridia</taxon>
        <taxon>Eubacteriales</taxon>
        <taxon>Clostridiaceae</taxon>
        <taxon>Clostridium</taxon>
    </lineage>
</organism>
<evidence type="ECO:0000313" key="3">
    <source>
        <dbReference type="Proteomes" id="UP001182303"/>
    </source>
</evidence>
<name>A0AAE4FM39_CLOSG</name>
<accession>A0AAE4FM39</accession>
<evidence type="ECO:0000313" key="2">
    <source>
        <dbReference type="EMBL" id="MDS1003680.1"/>
    </source>
</evidence>
<proteinExistence type="predicted"/>
<reference evidence="2" key="1">
    <citation type="submission" date="2023-04" db="EMBL/GenBank/DDBJ databases">
        <title>Assessment of the microbiological origin of a defect in Grana Padano cheese.</title>
        <authorList>
            <person name="Zago M."/>
            <person name="Rossetti L."/>
            <person name="Bonvini B."/>
            <person name="Carminati D."/>
            <person name="Giraffa G."/>
        </authorList>
    </citation>
    <scope>NUCLEOTIDE SEQUENCE</scope>
    <source>
        <strain evidence="2">4990</strain>
    </source>
</reference>